<keyword evidence="5" id="KW-0949">S-adenosyl-L-methionine</keyword>
<dbReference type="NCBIfam" id="NF004790">
    <property type="entry name" value="PRK06136.1"/>
    <property type="match status" value="1"/>
</dbReference>
<dbReference type="PROSITE" id="PS00839">
    <property type="entry name" value="SUMT_1"/>
    <property type="match status" value="1"/>
</dbReference>
<evidence type="ECO:0000256" key="1">
    <source>
        <dbReference type="ARBA" id="ARBA00011738"/>
    </source>
</evidence>
<dbReference type="Gene3D" id="3.30.950.10">
    <property type="entry name" value="Methyltransferase, Cobalt-precorrin-4 Transmethylase, Domain 2"/>
    <property type="match status" value="1"/>
</dbReference>
<dbReference type="EMBL" id="FRAN01000001">
    <property type="protein sequence ID" value="SHK26965.1"/>
    <property type="molecule type" value="Genomic_DNA"/>
</dbReference>
<keyword evidence="4 7" id="KW-0808">Transferase</keyword>
<dbReference type="InterPro" id="IPR003043">
    <property type="entry name" value="Uropor_MeTrfase_CS"/>
</dbReference>
<evidence type="ECO:0000313" key="11">
    <source>
        <dbReference type="Proteomes" id="UP000003751"/>
    </source>
</evidence>
<dbReference type="GO" id="GO:0004851">
    <property type="term" value="F:uroporphyrin-III C-methyltransferase activity"/>
    <property type="evidence" value="ECO:0007669"/>
    <property type="project" value="UniProtKB-EC"/>
</dbReference>
<comment type="subunit">
    <text evidence="1">Homodimer.</text>
</comment>
<feature type="domain" description="Tetrapyrrole methylase" evidence="8">
    <location>
        <begin position="7"/>
        <end position="224"/>
    </location>
</feature>
<dbReference type="CDD" id="cd11642">
    <property type="entry name" value="SUMT"/>
    <property type="match status" value="1"/>
</dbReference>
<dbReference type="Proteomes" id="UP000184203">
    <property type="component" value="Unassembled WGS sequence"/>
</dbReference>
<accession>E7QXE1</accession>
<dbReference type="OrthoDB" id="24444at2157"/>
<dbReference type="InterPro" id="IPR050161">
    <property type="entry name" value="Siro_Cobalamin_biosynth"/>
</dbReference>
<evidence type="ECO:0000313" key="10">
    <source>
        <dbReference type="EMBL" id="SHK26965.1"/>
    </source>
</evidence>
<dbReference type="InterPro" id="IPR006366">
    <property type="entry name" value="CobA/CysG_C"/>
</dbReference>
<evidence type="ECO:0000256" key="6">
    <source>
        <dbReference type="ARBA" id="ARBA00023244"/>
    </source>
</evidence>
<evidence type="ECO:0000256" key="2">
    <source>
        <dbReference type="ARBA" id="ARBA00012162"/>
    </source>
</evidence>
<dbReference type="PANTHER" id="PTHR45790:SF3">
    <property type="entry name" value="S-ADENOSYL-L-METHIONINE-DEPENDENT UROPORPHYRINOGEN III METHYLTRANSFERASE, CHLOROPLASTIC"/>
    <property type="match status" value="1"/>
</dbReference>
<dbReference type="eggNOG" id="arCOG00644">
    <property type="taxonomic scope" value="Archaea"/>
</dbReference>
<evidence type="ECO:0000256" key="5">
    <source>
        <dbReference type="ARBA" id="ARBA00022691"/>
    </source>
</evidence>
<dbReference type="FunFam" id="3.40.1010.10:FF:000001">
    <property type="entry name" value="Siroheme synthase"/>
    <property type="match status" value="1"/>
</dbReference>
<dbReference type="InterPro" id="IPR014776">
    <property type="entry name" value="4pyrrole_Mease_sub2"/>
</dbReference>
<dbReference type="InterPro" id="IPR035996">
    <property type="entry name" value="4pyrrol_Methylase_sf"/>
</dbReference>
<dbReference type="NCBIfam" id="TIGR01469">
    <property type="entry name" value="cobA_cysG_Cterm"/>
    <property type="match status" value="1"/>
</dbReference>
<dbReference type="SUPFAM" id="SSF53790">
    <property type="entry name" value="Tetrapyrrole methylase"/>
    <property type="match status" value="1"/>
</dbReference>
<evidence type="ECO:0000256" key="3">
    <source>
        <dbReference type="ARBA" id="ARBA00022603"/>
    </source>
</evidence>
<evidence type="ECO:0000259" key="8">
    <source>
        <dbReference type="Pfam" id="PF00590"/>
    </source>
</evidence>
<dbReference type="GO" id="GO:0032259">
    <property type="term" value="P:methylation"/>
    <property type="evidence" value="ECO:0007669"/>
    <property type="project" value="UniProtKB-KW"/>
</dbReference>
<comment type="similarity">
    <text evidence="7">Belongs to the precorrin methyltransferase family.</text>
</comment>
<keyword evidence="12" id="KW-1185">Reference proteome</keyword>
<keyword evidence="3 7" id="KW-0489">Methyltransferase</keyword>
<evidence type="ECO:0000256" key="7">
    <source>
        <dbReference type="RuleBase" id="RU003960"/>
    </source>
</evidence>
<dbReference type="Gene3D" id="3.40.1010.10">
    <property type="entry name" value="Cobalt-precorrin-4 Transmethylase, Domain 1"/>
    <property type="match status" value="1"/>
</dbReference>
<dbReference type="InterPro" id="IPR000878">
    <property type="entry name" value="4pyrrol_Mease"/>
</dbReference>
<evidence type="ECO:0000313" key="12">
    <source>
        <dbReference type="Proteomes" id="UP000184203"/>
    </source>
</evidence>
<keyword evidence="6" id="KW-0627">Porphyrin biosynthesis</keyword>
<dbReference type="InterPro" id="IPR014777">
    <property type="entry name" value="4pyrrole_Mease_sub1"/>
</dbReference>
<dbReference type="FunFam" id="3.30.950.10:FF:000001">
    <property type="entry name" value="Siroheme synthase"/>
    <property type="match status" value="1"/>
</dbReference>
<name>E7QXE1_HALPU</name>
<dbReference type="PATRIC" id="fig|797209.4.peg.3407"/>
<evidence type="ECO:0000256" key="4">
    <source>
        <dbReference type="ARBA" id="ARBA00022679"/>
    </source>
</evidence>
<dbReference type="RefSeq" id="WP_007981965.1">
    <property type="nucleotide sequence ID" value="NZ_AEMG01000019.1"/>
</dbReference>
<dbReference type="STRING" id="797209.GCA_000376445_02961"/>
<organism evidence="9 11">
    <name type="scientific">Haladaptatus paucihalophilus DX253</name>
    <dbReference type="NCBI Taxonomy" id="797209"/>
    <lineage>
        <taxon>Archaea</taxon>
        <taxon>Methanobacteriati</taxon>
        <taxon>Methanobacteriota</taxon>
        <taxon>Stenosarchaea group</taxon>
        <taxon>Halobacteria</taxon>
        <taxon>Halobacteriales</taxon>
        <taxon>Haladaptataceae</taxon>
        <taxon>Haladaptatus</taxon>
    </lineage>
</organism>
<evidence type="ECO:0000313" key="9">
    <source>
        <dbReference type="EMBL" id="EFW90944.1"/>
    </source>
</evidence>
<dbReference type="PROSITE" id="PS00840">
    <property type="entry name" value="SUMT_2"/>
    <property type="match status" value="1"/>
</dbReference>
<dbReference type="EMBL" id="AEMG01000019">
    <property type="protein sequence ID" value="EFW90944.1"/>
    <property type="molecule type" value="Genomic_DNA"/>
</dbReference>
<dbReference type="Pfam" id="PF00590">
    <property type="entry name" value="TP_methylase"/>
    <property type="match status" value="1"/>
</dbReference>
<protein>
    <recommendedName>
        <fullName evidence="2">uroporphyrinogen-III C-methyltransferase</fullName>
        <ecNumber evidence="2">2.1.1.107</ecNumber>
    </recommendedName>
</protein>
<dbReference type="Proteomes" id="UP000003751">
    <property type="component" value="Unassembled WGS sequence"/>
</dbReference>
<gene>
    <name evidence="10" type="ORF">SAMN05444342_1159</name>
    <name evidence="9" type="ORF">ZOD2009_17398</name>
</gene>
<dbReference type="EC" id="2.1.1.107" evidence="2"/>
<reference evidence="9 11" key="1">
    <citation type="journal article" date="2014" name="ISME J.">
        <title>Trehalose/2-sulfotrehalose biosynthesis and glycine-betaine uptake are widely spread mechanisms for osmoadaptation in the Halobacteriales.</title>
        <authorList>
            <person name="Youssef N.H."/>
            <person name="Savage-Ashlock K.N."/>
            <person name="McCully A.L."/>
            <person name="Luedtke B."/>
            <person name="Shaw E.I."/>
            <person name="Hoff W.D."/>
            <person name="Elshahed M.S."/>
        </authorList>
    </citation>
    <scope>NUCLEOTIDE SEQUENCE [LARGE SCALE GENOMIC DNA]</scope>
    <source>
        <strain evidence="9 11">DX253</strain>
    </source>
</reference>
<dbReference type="AlphaFoldDB" id="E7QXE1"/>
<reference evidence="12" key="2">
    <citation type="submission" date="2016-11" db="EMBL/GenBank/DDBJ databases">
        <authorList>
            <person name="Varghese N."/>
            <person name="Submissions S."/>
        </authorList>
    </citation>
    <scope>NUCLEOTIDE SEQUENCE [LARGE SCALE GENOMIC DNA]</scope>
    <source>
        <strain evidence="12">DX253</strain>
    </source>
</reference>
<reference evidence="10" key="3">
    <citation type="submission" date="2016-11" db="EMBL/GenBank/DDBJ databases">
        <authorList>
            <person name="Jaros S."/>
            <person name="Januszkiewicz K."/>
            <person name="Wedrychowicz H."/>
        </authorList>
    </citation>
    <scope>NUCLEOTIDE SEQUENCE [LARGE SCALE GENOMIC DNA]</scope>
    <source>
        <strain evidence="10">DX253</strain>
    </source>
</reference>
<proteinExistence type="inferred from homology"/>
<dbReference type="GO" id="GO:0019354">
    <property type="term" value="P:siroheme biosynthetic process"/>
    <property type="evidence" value="ECO:0007669"/>
    <property type="project" value="InterPro"/>
</dbReference>
<dbReference type="PANTHER" id="PTHR45790">
    <property type="entry name" value="SIROHEME SYNTHASE-RELATED"/>
    <property type="match status" value="1"/>
</dbReference>
<sequence length="277" mass="29119">MSMHTGTVYLVGAGPGDPELLTVKARKLLDDADVVCHDNLADDRIVESCPETTERMYVGKRPGPDGERTTQEEINRLLVRLAREGKDVVRLKGGDPTVFGRGGEEAEHLAAAGIDFDIVPGITSAVAAPGVAGIPVTHRDHASCVTVVTGHEDPTKAESALDWDALAATVRAGGTLVILMGVRRLPDNVAALRSAGVPADTPAAMVERATREDEFTVTGTLDTIVERRDEVGIEPPAVTVVGDVVSVRDRVAEYLDGAPSVGVPSFADTAVSERGVE</sequence>